<name>H1YDR0_9SPHI</name>
<keyword evidence="3" id="KW-1185">Reference proteome</keyword>
<evidence type="ECO:0000313" key="2">
    <source>
        <dbReference type="EMBL" id="EHQ30749.1"/>
    </source>
</evidence>
<dbReference type="Gene3D" id="3.10.450.360">
    <property type="match status" value="1"/>
</dbReference>
<accession>H1YDR0</accession>
<proteinExistence type="predicted"/>
<dbReference type="EMBL" id="CM001403">
    <property type="protein sequence ID" value="EHQ30749.1"/>
    <property type="molecule type" value="Genomic_DNA"/>
</dbReference>
<sequence length="169" mass="18783">MKKIFITAILFSSLSVGAFASDGGKKKDNTNSEAVSYTVLNQFAYDFKDAKEVVWTVNGNCQKAEFTLGSKKLTAFYSLAGDYLGVTRPVTYKNVPLAAQKEINSTYSTYKVGEVIELQPKTSESSDLLARSSYSDDSKVYFVDLKSEKEEILVRVTPAADVYFFKQVK</sequence>
<reference evidence="2" key="1">
    <citation type="submission" date="2011-09" db="EMBL/GenBank/DDBJ databases">
        <title>The permanent draft genome of Mucilaginibacter paludis DSM 18603.</title>
        <authorList>
            <consortium name="US DOE Joint Genome Institute (JGI-PGF)"/>
            <person name="Lucas S."/>
            <person name="Han J."/>
            <person name="Lapidus A."/>
            <person name="Bruce D."/>
            <person name="Goodwin L."/>
            <person name="Pitluck S."/>
            <person name="Peters L."/>
            <person name="Kyrpides N."/>
            <person name="Mavromatis K."/>
            <person name="Ivanova N."/>
            <person name="Mikhailova N."/>
            <person name="Held B."/>
            <person name="Detter J.C."/>
            <person name="Tapia R."/>
            <person name="Han C."/>
            <person name="Land M."/>
            <person name="Hauser L."/>
            <person name="Markowitz V."/>
            <person name="Cheng J.-F."/>
            <person name="Hugenholtz P."/>
            <person name="Woyke T."/>
            <person name="Wu D."/>
            <person name="Tindall B."/>
            <person name="Brambilla E."/>
            <person name="Klenk H.-P."/>
            <person name="Eisen J.A."/>
        </authorList>
    </citation>
    <scope>NUCLEOTIDE SEQUENCE [LARGE SCALE GENOMIC DNA]</scope>
    <source>
        <strain evidence="2">DSM 18603</strain>
    </source>
</reference>
<organism evidence="2 3">
    <name type="scientific">Mucilaginibacter paludis DSM 18603</name>
    <dbReference type="NCBI Taxonomy" id="714943"/>
    <lineage>
        <taxon>Bacteria</taxon>
        <taxon>Pseudomonadati</taxon>
        <taxon>Bacteroidota</taxon>
        <taxon>Sphingobacteriia</taxon>
        <taxon>Sphingobacteriales</taxon>
        <taxon>Sphingobacteriaceae</taxon>
        <taxon>Mucilaginibacter</taxon>
    </lineage>
</organism>
<evidence type="ECO:0008006" key="4">
    <source>
        <dbReference type="Google" id="ProtNLM"/>
    </source>
</evidence>
<dbReference type="RefSeq" id="WP_008512700.1">
    <property type="nucleotide sequence ID" value="NZ_CM001403.1"/>
</dbReference>
<dbReference type="OrthoDB" id="669738at2"/>
<gene>
    <name evidence="2" type="ORF">Mucpa_6699</name>
</gene>
<dbReference type="eggNOG" id="ENOG50330AS">
    <property type="taxonomic scope" value="Bacteria"/>
</dbReference>
<feature type="signal peptide" evidence="1">
    <location>
        <begin position="1"/>
        <end position="20"/>
    </location>
</feature>
<dbReference type="SUPFAM" id="SSF160574">
    <property type="entry name" value="BT0923-like"/>
    <property type="match status" value="1"/>
</dbReference>
<dbReference type="STRING" id="714943.Mucpa_6699"/>
<dbReference type="HOGENOM" id="CLU_1576743_0_0_10"/>
<dbReference type="AlphaFoldDB" id="H1YDR0"/>
<protein>
    <recommendedName>
        <fullName evidence="4">Beta-lactamase-inhibitor-like PepSY-like domain-containing protein</fullName>
    </recommendedName>
</protein>
<feature type="chain" id="PRO_5003557753" description="Beta-lactamase-inhibitor-like PepSY-like domain-containing protein" evidence="1">
    <location>
        <begin position="21"/>
        <end position="169"/>
    </location>
</feature>
<evidence type="ECO:0000313" key="3">
    <source>
        <dbReference type="Proteomes" id="UP000002774"/>
    </source>
</evidence>
<dbReference type="Proteomes" id="UP000002774">
    <property type="component" value="Chromosome"/>
</dbReference>
<keyword evidence="1" id="KW-0732">Signal</keyword>
<evidence type="ECO:0000256" key="1">
    <source>
        <dbReference type="SAM" id="SignalP"/>
    </source>
</evidence>